<keyword evidence="2 4" id="KW-0560">Oxidoreductase</keyword>
<dbReference type="EMBL" id="RKHY01000001">
    <property type="protein sequence ID" value="ROS38431.1"/>
    <property type="molecule type" value="Genomic_DNA"/>
</dbReference>
<evidence type="ECO:0000313" key="6">
    <source>
        <dbReference type="EMBL" id="ROS38431.1"/>
    </source>
</evidence>
<dbReference type="InterPro" id="IPR015590">
    <property type="entry name" value="Aldehyde_DH_dom"/>
</dbReference>
<dbReference type="Gene3D" id="3.40.309.10">
    <property type="entry name" value="Aldehyde Dehydrogenase, Chain A, domain 2"/>
    <property type="match status" value="1"/>
</dbReference>
<evidence type="ECO:0000256" key="1">
    <source>
        <dbReference type="ARBA" id="ARBA00009986"/>
    </source>
</evidence>
<dbReference type="PANTHER" id="PTHR11699">
    <property type="entry name" value="ALDEHYDE DEHYDROGENASE-RELATED"/>
    <property type="match status" value="1"/>
</dbReference>
<evidence type="ECO:0000256" key="2">
    <source>
        <dbReference type="ARBA" id="ARBA00023002"/>
    </source>
</evidence>
<dbReference type="FunFam" id="3.40.309.10:FF:000012">
    <property type="entry name" value="Betaine aldehyde dehydrogenase"/>
    <property type="match status" value="1"/>
</dbReference>
<dbReference type="InterPro" id="IPR016162">
    <property type="entry name" value="Ald_DH_N"/>
</dbReference>
<dbReference type="FunFam" id="3.40.605.10:FF:000007">
    <property type="entry name" value="NAD/NADP-dependent betaine aldehyde dehydrogenase"/>
    <property type="match status" value="1"/>
</dbReference>
<dbReference type="GeneID" id="301842180"/>
<comment type="caution">
    <text evidence="6">The sequence shown here is derived from an EMBL/GenBank/DDBJ whole genome shotgun (WGS) entry which is preliminary data.</text>
</comment>
<protein>
    <submittedName>
        <fullName evidence="6">Nonphosphorylating glyceraldehyde-3-phosphate dehydrogenase</fullName>
    </submittedName>
</protein>
<accession>A0A3N2GPA2</accession>
<evidence type="ECO:0000313" key="7">
    <source>
        <dbReference type="Proteomes" id="UP000274843"/>
    </source>
</evidence>
<dbReference type="InterPro" id="IPR016163">
    <property type="entry name" value="Ald_DH_C"/>
</dbReference>
<comment type="similarity">
    <text evidence="1 4">Belongs to the aldehyde dehydrogenase family.</text>
</comment>
<evidence type="ECO:0000256" key="4">
    <source>
        <dbReference type="RuleBase" id="RU003345"/>
    </source>
</evidence>
<keyword evidence="7" id="KW-1185">Reference proteome</keyword>
<dbReference type="PROSITE" id="PS00687">
    <property type="entry name" value="ALDEHYDE_DEHYDR_GLU"/>
    <property type="match status" value="1"/>
</dbReference>
<feature type="active site" evidence="3">
    <location>
        <position position="258"/>
    </location>
</feature>
<evidence type="ECO:0000256" key="3">
    <source>
        <dbReference type="PROSITE-ProRule" id="PRU10007"/>
    </source>
</evidence>
<organism evidence="6 7">
    <name type="scientific">Amycolatopsis thermoflava</name>
    <dbReference type="NCBI Taxonomy" id="84480"/>
    <lineage>
        <taxon>Bacteria</taxon>
        <taxon>Bacillati</taxon>
        <taxon>Actinomycetota</taxon>
        <taxon>Actinomycetes</taxon>
        <taxon>Pseudonocardiales</taxon>
        <taxon>Pseudonocardiaceae</taxon>
        <taxon>Amycolatopsis</taxon>
        <taxon>Amycolatopsis methanolica group</taxon>
    </lineage>
</organism>
<dbReference type="InterPro" id="IPR016161">
    <property type="entry name" value="Ald_DH/histidinol_DH"/>
</dbReference>
<dbReference type="InterPro" id="IPR029510">
    <property type="entry name" value="Ald_DH_CS_GLU"/>
</dbReference>
<dbReference type="Gene3D" id="3.40.605.10">
    <property type="entry name" value="Aldehyde Dehydrogenase, Chain A, domain 1"/>
    <property type="match status" value="1"/>
</dbReference>
<dbReference type="SUPFAM" id="SSF53720">
    <property type="entry name" value="ALDH-like"/>
    <property type="match status" value="1"/>
</dbReference>
<dbReference type="AlphaFoldDB" id="A0A3N2GPA2"/>
<dbReference type="GO" id="GO:0016620">
    <property type="term" value="F:oxidoreductase activity, acting on the aldehyde or oxo group of donors, NAD or NADP as acceptor"/>
    <property type="evidence" value="ECO:0007669"/>
    <property type="project" value="InterPro"/>
</dbReference>
<dbReference type="RefSeq" id="WP_123682805.1">
    <property type="nucleotide sequence ID" value="NZ_RKHY01000001.1"/>
</dbReference>
<feature type="domain" description="Aldehyde dehydrogenase" evidence="5">
    <location>
        <begin position="28"/>
        <end position="485"/>
    </location>
</feature>
<evidence type="ECO:0000259" key="5">
    <source>
        <dbReference type="Pfam" id="PF00171"/>
    </source>
</evidence>
<name>A0A3N2GPA2_9PSEU</name>
<dbReference type="Proteomes" id="UP000274843">
    <property type="component" value="Unassembled WGS sequence"/>
</dbReference>
<gene>
    <name evidence="6" type="ORF">EDD35_0707</name>
</gene>
<reference evidence="6 7" key="1">
    <citation type="submission" date="2018-11" db="EMBL/GenBank/DDBJ databases">
        <title>Sequencing the genomes of 1000 actinobacteria strains.</title>
        <authorList>
            <person name="Klenk H.-P."/>
        </authorList>
    </citation>
    <scope>NUCLEOTIDE SEQUENCE [LARGE SCALE GENOMIC DNA]</scope>
    <source>
        <strain evidence="6 7">DSM 44348</strain>
    </source>
</reference>
<proteinExistence type="inferred from homology"/>
<sequence length="496" mass="51236">MTAINSTEAAAWVAGLVSSSHLIGGRFVPSTGGAVIDVLDPGTGRTIGRVPDGTAEDIDSAVTAAAEAFPAWRDLSASRRAAVLHKWGTLCAEHAEDLALLECLEVGRPYQGPASLSARIIFTAGQADKLTGQSLPTTTPDRLALTLREPFGVCGCIVPWNAPGALMVSVVAPALAAGNSVVVKPAADAPLTCLFLGELALRAGLPPGVLNVVPGGAQAGAALTAHPRVRHLSFTGSTETGTRVMRAAARNLVPVHLELGGKSPQIVFDDANFAQAVPEIVRGLTFNAGQTCAAGTRVLVQRGSRERLVEALATALAATRLGGWDDEADMGPLINRTQQERVLEHIGAARAEGARLVCGGDRPAGERYENGFFVAPTLFDGVDLAMRLAREEVFGPVLAVLEFDDMDEAVEIANGTPFGLVATAWTADLGKAVALARRLEAGQVHINAGRPGGAIGAPFGGYKHSGFGRTMSAESILEFTQVKSVVLAGANGACNG</sequence>
<dbReference type="Pfam" id="PF00171">
    <property type="entry name" value="Aldedh"/>
    <property type="match status" value="1"/>
</dbReference>